<dbReference type="GO" id="GO:0003677">
    <property type="term" value="F:DNA binding"/>
    <property type="evidence" value="ECO:0007669"/>
    <property type="project" value="UniProtKB-KW"/>
</dbReference>
<evidence type="ECO:0000313" key="6">
    <source>
        <dbReference type="EMBL" id="QRV01532.1"/>
    </source>
</evidence>
<dbReference type="PANTHER" id="PTHR37299:SF2">
    <property type="entry name" value="HTH LYTTR-TYPE DOMAIN-CONTAINING PROTEIN"/>
    <property type="match status" value="1"/>
</dbReference>
<reference evidence="6 7" key="1">
    <citation type="submission" date="2021-02" db="EMBL/GenBank/DDBJ databases">
        <title>Complete Genome Sequence of Arcanobacterium phocisimile strain DSM 26142T from a harbour seal.</title>
        <authorList>
            <person name="Borowiak M."/>
            <person name="Alssahen M."/>
            <person name="Malorny B."/>
            <person name="Laemmler C."/>
            <person name="Siebert U."/>
            <person name="Ploetz M."/>
            <person name="Abdulmawjood A."/>
        </authorList>
    </citation>
    <scope>NUCLEOTIDE SEQUENCE [LARGE SCALE GENOMIC DNA]</scope>
    <source>
        <strain evidence="6 7">DSM 26142</strain>
    </source>
</reference>
<keyword evidence="2" id="KW-0805">Transcription regulation</keyword>
<keyword evidence="7" id="KW-1185">Reference proteome</keyword>
<proteinExistence type="predicted"/>
<evidence type="ECO:0000256" key="2">
    <source>
        <dbReference type="ARBA" id="ARBA00023015"/>
    </source>
</evidence>
<dbReference type="EMBL" id="CP070228">
    <property type="protein sequence ID" value="QRV01532.1"/>
    <property type="molecule type" value="Genomic_DNA"/>
</dbReference>
<organism evidence="6 7">
    <name type="scientific">Arcanobacterium phocisimile</name>
    <dbReference type="NCBI Taxonomy" id="1302235"/>
    <lineage>
        <taxon>Bacteria</taxon>
        <taxon>Bacillati</taxon>
        <taxon>Actinomycetota</taxon>
        <taxon>Actinomycetes</taxon>
        <taxon>Actinomycetales</taxon>
        <taxon>Actinomycetaceae</taxon>
        <taxon>Arcanobacterium</taxon>
    </lineage>
</organism>
<dbReference type="SMART" id="SM00850">
    <property type="entry name" value="LytTR"/>
    <property type="match status" value="1"/>
</dbReference>
<dbReference type="Pfam" id="PF04397">
    <property type="entry name" value="LytTR"/>
    <property type="match status" value="1"/>
</dbReference>
<evidence type="ECO:0000256" key="3">
    <source>
        <dbReference type="ARBA" id="ARBA00023125"/>
    </source>
</evidence>
<sequence length="150" mass="17013">MMKFSLTIDRQLDEGSVDVVTPVIDATVTAIEELARQTDPAIPRVIVGYSANQARILDFAECLAFFTKDRRVWVATSSGTWQVKLRLYELENFLPRTSFVQISQSAIVNMDAITHLDLSYTGTISVHLKNDMHFFVSRRQLSAFKRALDI</sequence>
<gene>
    <name evidence="6" type="ORF">JTE88_05305</name>
</gene>
<keyword evidence="1" id="KW-0963">Cytoplasm</keyword>
<evidence type="ECO:0000256" key="1">
    <source>
        <dbReference type="ARBA" id="ARBA00022490"/>
    </source>
</evidence>
<dbReference type="Proteomes" id="UP000602653">
    <property type="component" value="Chromosome"/>
</dbReference>
<keyword evidence="4" id="KW-0804">Transcription</keyword>
<dbReference type="Gene3D" id="2.40.50.1020">
    <property type="entry name" value="LytTr DNA-binding domain"/>
    <property type="match status" value="1"/>
</dbReference>
<feature type="domain" description="HTH LytTR-type" evidence="5">
    <location>
        <begin position="67"/>
        <end position="150"/>
    </location>
</feature>
<protein>
    <submittedName>
        <fullName evidence="6">LytTR family transcriptional regulator DNA-binding domain-containing protein</fullName>
    </submittedName>
</protein>
<evidence type="ECO:0000256" key="4">
    <source>
        <dbReference type="ARBA" id="ARBA00023163"/>
    </source>
</evidence>
<dbReference type="InterPro" id="IPR007492">
    <property type="entry name" value="LytTR_DNA-bd_dom"/>
</dbReference>
<dbReference type="PROSITE" id="PS50930">
    <property type="entry name" value="HTH_LYTTR"/>
    <property type="match status" value="1"/>
</dbReference>
<evidence type="ECO:0000313" key="7">
    <source>
        <dbReference type="Proteomes" id="UP000602653"/>
    </source>
</evidence>
<name>A0ABX7IF01_9ACTO</name>
<accession>A0ABX7IF01</accession>
<dbReference type="RefSeq" id="WP_204423280.1">
    <property type="nucleotide sequence ID" value="NZ_CP070228.1"/>
</dbReference>
<dbReference type="InterPro" id="IPR046947">
    <property type="entry name" value="LytR-like"/>
</dbReference>
<keyword evidence="3 6" id="KW-0238">DNA-binding</keyword>
<evidence type="ECO:0000259" key="5">
    <source>
        <dbReference type="PROSITE" id="PS50930"/>
    </source>
</evidence>
<dbReference type="PANTHER" id="PTHR37299">
    <property type="entry name" value="TRANSCRIPTIONAL REGULATOR-RELATED"/>
    <property type="match status" value="1"/>
</dbReference>